<dbReference type="SMART" id="SM00028">
    <property type="entry name" value="TPR"/>
    <property type="match status" value="4"/>
</dbReference>
<dbReference type="AlphaFoldDB" id="A0A1L9RSQ5"/>
<dbReference type="Pfam" id="PF24809">
    <property type="entry name" value="DUF7708"/>
    <property type="match status" value="1"/>
</dbReference>
<dbReference type="OrthoDB" id="6161812at2759"/>
<dbReference type="STRING" id="1073089.A0A1L9RSQ5"/>
<dbReference type="InterPro" id="IPR056125">
    <property type="entry name" value="DUF7708"/>
</dbReference>
<protein>
    <submittedName>
        <fullName evidence="5">Uncharacterized protein</fullName>
    </submittedName>
</protein>
<dbReference type="SUPFAM" id="SSF52540">
    <property type="entry name" value="P-loop containing nucleoside triphosphate hydrolases"/>
    <property type="match status" value="1"/>
</dbReference>
<evidence type="ECO:0000259" key="4">
    <source>
        <dbReference type="Pfam" id="PF25000"/>
    </source>
</evidence>
<feature type="domain" description="NB-ARC" evidence="2">
    <location>
        <begin position="260"/>
        <end position="396"/>
    </location>
</feature>
<keyword evidence="1" id="KW-0802">TPR repeat</keyword>
<proteinExistence type="predicted"/>
<dbReference type="InterPro" id="IPR027417">
    <property type="entry name" value="P-loop_NTPase"/>
</dbReference>
<feature type="domain" description="DUF7708" evidence="3">
    <location>
        <begin position="60"/>
        <end position="196"/>
    </location>
</feature>
<gene>
    <name evidence="5" type="ORF">ASPWEDRAFT_68017</name>
</gene>
<dbReference type="VEuPathDB" id="FungiDB:ASPWEDRAFT_68017"/>
<dbReference type="InterPro" id="IPR002182">
    <property type="entry name" value="NB-ARC"/>
</dbReference>
<dbReference type="PANTHER" id="PTHR35205:SF1">
    <property type="entry name" value="ZU5 DOMAIN-CONTAINING PROTEIN"/>
    <property type="match status" value="1"/>
</dbReference>
<evidence type="ECO:0000259" key="3">
    <source>
        <dbReference type="Pfam" id="PF24809"/>
    </source>
</evidence>
<dbReference type="Gene3D" id="3.40.50.300">
    <property type="entry name" value="P-loop containing nucleotide triphosphate hydrolases"/>
    <property type="match status" value="1"/>
</dbReference>
<dbReference type="RefSeq" id="XP_040691554.1">
    <property type="nucleotide sequence ID" value="XM_040838942.1"/>
</dbReference>
<dbReference type="PROSITE" id="PS50005">
    <property type="entry name" value="TPR"/>
    <property type="match status" value="1"/>
</dbReference>
<dbReference type="GO" id="GO:0043531">
    <property type="term" value="F:ADP binding"/>
    <property type="evidence" value="ECO:0007669"/>
    <property type="project" value="InterPro"/>
</dbReference>
<evidence type="ECO:0000256" key="1">
    <source>
        <dbReference type="PROSITE-ProRule" id="PRU00339"/>
    </source>
</evidence>
<evidence type="ECO:0000259" key="2">
    <source>
        <dbReference type="Pfam" id="PF00931"/>
    </source>
</evidence>
<reference evidence="6" key="1">
    <citation type="journal article" date="2017" name="Genome Biol.">
        <title>Comparative genomics reveals high biological diversity and specific adaptations in the industrially and medically important fungal genus Aspergillus.</title>
        <authorList>
            <person name="de Vries R.P."/>
            <person name="Riley R."/>
            <person name="Wiebenga A."/>
            <person name="Aguilar-Osorio G."/>
            <person name="Amillis S."/>
            <person name="Uchima C.A."/>
            <person name="Anderluh G."/>
            <person name="Asadollahi M."/>
            <person name="Askin M."/>
            <person name="Barry K."/>
            <person name="Battaglia E."/>
            <person name="Bayram O."/>
            <person name="Benocci T."/>
            <person name="Braus-Stromeyer S.A."/>
            <person name="Caldana C."/>
            <person name="Canovas D."/>
            <person name="Cerqueira G.C."/>
            <person name="Chen F."/>
            <person name="Chen W."/>
            <person name="Choi C."/>
            <person name="Clum A."/>
            <person name="Dos Santos R.A."/>
            <person name="Damasio A.R."/>
            <person name="Diallinas G."/>
            <person name="Emri T."/>
            <person name="Fekete E."/>
            <person name="Flipphi M."/>
            <person name="Freyberg S."/>
            <person name="Gallo A."/>
            <person name="Gournas C."/>
            <person name="Habgood R."/>
            <person name="Hainaut M."/>
            <person name="Harispe M.L."/>
            <person name="Henrissat B."/>
            <person name="Hilden K.S."/>
            <person name="Hope R."/>
            <person name="Hossain A."/>
            <person name="Karabika E."/>
            <person name="Karaffa L."/>
            <person name="Karanyi Z."/>
            <person name="Krasevec N."/>
            <person name="Kuo A."/>
            <person name="Kusch H."/>
            <person name="LaButti K."/>
            <person name="Lagendijk E.L."/>
            <person name="Lapidus A."/>
            <person name="Levasseur A."/>
            <person name="Lindquist E."/>
            <person name="Lipzen A."/>
            <person name="Logrieco A.F."/>
            <person name="MacCabe A."/>
            <person name="Maekelae M.R."/>
            <person name="Malavazi I."/>
            <person name="Melin P."/>
            <person name="Meyer V."/>
            <person name="Mielnichuk N."/>
            <person name="Miskei M."/>
            <person name="Molnar A.P."/>
            <person name="Mule G."/>
            <person name="Ngan C.Y."/>
            <person name="Orejas M."/>
            <person name="Orosz E."/>
            <person name="Ouedraogo J.P."/>
            <person name="Overkamp K.M."/>
            <person name="Park H.-S."/>
            <person name="Perrone G."/>
            <person name="Piumi F."/>
            <person name="Punt P.J."/>
            <person name="Ram A.F."/>
            <person name="Ramon A."/>
            <person name="Rauscher S."/>
            <person name="Record E."/>
            <person name="Riano-Pachon D.M."/>
            <person name="Robert V."/>
            <person name="Roehrig J."/>
            <person name="Ruller R."/>
            <person name="Salamov A."/>
            <person name="Salih N.S."/>
            <person name="Samson R.A."/>
            <person name="Sandor E."/>
            <person name="Sanguinetti M."/>
            <person name="Schuetze T."/>
            <person name="Sepcic K."/>
            <person name="Shelest E."/>
            <person name="Sherlock G."/>
            <person name="Sophianopoulou V."/>
            <person name="Squina F.M."/>
            <person name="Sun H."/>
            <person name="Susca A."/>
            <person name="Todd R.B."/>
            <person name="Tsang A."/>
            <person name="Unkles S.E."/>
            <person name="van de Wiele N."/>
            <person name="van Rossen-Uffink D."/>
            <person name="Oliveira J.V."/>
            <person name="Vesth T.C."/>
            <person name="Visser J."/>
            <person name="Yu J.-H."/>
            <person name="Zhou M."/>
            <person name="Andersen M.R."/>
            <person name="Archer D.B."/>
            <person name="Baker S.E."/>
            <person name="Benoit I."/>
            <person name="Brakhage A.A."/>
            <person name="Braus G.H."/>
            <person name="Fischer R."/>
            <person name="Frisvad J.C."/>
            <person name="Goldman G.H."/>
            <person name="Houbraken J."/>
            <person name="Oakley B."/>
            <person name="Pocsi I."/>
            <person name="Scazzocchio C."/>
            <person name="Seiboth B."/>
            <person name="vanKuyk P.A."/>
            <person name="Wortman J."/>
            <person name="Dyer P.S."/>
            <person name="Grigoriev I.V."/>
        </authorList>
    </citation>
    <scope>NUCLEOTIDE SEQUENCE [LARGE SCALE GENOMIC DNA]</scope>
    <source>
        <strain evidence="6">DTO 134E9</strain>
    </source>
</reference>
<feature type="repeat" description="TPR" evidence="1">
    <location>
        <begin position="717"/>
        <end position="750"/>
    </location>
</feature>
<organism evidence="5 6">
    <name type="scientific">Aspergillus wentii DTO 134E9</name>
    <dbReference type="NCBI Taxonomy" id="1073089"/>
    <lineage>
        <taxon>Eukaryota</taxon>
        <taxon>Fungi</taxon>
        <taxon>Dikarya</taxon>
        <taxon>Ascomycota</taxon>
        <taxon>Pezizomycotina</taxon>
        <taxon>Eurotiomycetes</taxon>
        <taxon>Eurotiomycetidae</taxon>
        <taxon>Eurotiales</taxon>
        <taxon>Aspergillaceae</taxon>
        <taxon>Aspergillus</taxon>
        <taxon>Aspergillus subgen. Cremei</taxon>
    </lineage>
</organism>
<dbReference type="Pfam" id="PF00931">
    <property type="entry name" value="NB-ARC"/>
    <property type="match status" value="1"/>
</dbReference>
<dbReference type="Gene3D" id="1.25.40.10">
    <property type="entry name" value="Tetratricopeptide repeat domain"/>
    <property type="match status" value="2"/>
</dbReference>
<dbReference type="Pfam" id="PF25000">
    <property type="entry name" value="DUF7779"/>
    <property type="match status" value="1"/>
</dbReference>
<accession>A0A1L9RSQ5</accession>
<dbReference type="InterPro" id="IPR011990">
    <property type="entry name" value="TPR-like_helical_dom_sf"/>
</dbReference>
<dbReference type="PANTHER" id="PTHR35205">
    <property type="entry name" value="NB-ARC AND TPR DOMAIN PROTEIN"/>
    <property type="match status" value="1"/>
</dbReference>
<sequence>MDEHLWNKILDQQLSRKKRKKKYSNLITSLQFSDFENTLGTLRRKYNSPKVDTCLDRVSSVLNHIQSFQQAVSTIIQVNPEIAGMIWGCLSVIFVCASKYISLLSKSSAMIRDLTLTLARFDRYLKLFPDNSQLQKALGSLYEAYIGFCIRLAVFLKRSRIWNVLLVSFSTLNEDFEASKTSIEESIHAFEAECQASVHEVAVQGTRTLQNALPNLHISVKLRLPFADLLYPRNHRFVGRDEELHLIDSYLGSPGVQELSSCTIHGIAGVGKSQLAVEYTHRFASKFDYIMWLPAEEKTSLASAFSSLHGKLHLEEGVADQKSMIQSVRNWLCQNQNWLLVFDNAENWKSIEPYWPPMAKGSILITTQNPELAQITKNHKTLESLSPDDGAKLLLNHLQEGPGRGHPSDAKIASSISEELGGLPMAIAHLAGYIDQSQTSLESFQRQFQQKLEGCHIWNADATVTTSNHSLKLGALWDIAFANLDDSSVELLNTLSFLNPDRIPEELLTCHLQDACSINEFDRAVANLRKRWLIDRYPQGQSSYISIHRSLQRNIIYRLLQDPGKYSIVLNQVTQIVRDVFPHRTKLEEPDHYNWRIYERYIGQLTRLKAVVKGYSTLKTCPLSFADLLSDAGHYLWHRGDIQGAIDILETADEICCQFEEGKAAFVRTSVLVALQAVENAVGYSKRKQALEHSKEVVRLRAKYPGSDLTQTKILLSNAYHDLGCTYLEAEEYELASDSLAQSLSVKREYGNEESMPFEFATEFEDLAYVRLSQGQTLDALRLIEQAVRIAMMDEAANRPTILQFIFDWGVILLNSGQFEAALEKAEYAYEGRRAILGEYAVHTLNAEYWIANALYHLGRFDEAEKILSSLLNKAEKSQWSAENTARAQYRLAQVLDRVGNEEGAMLYEANALDICKRIGKYNKRSSTSSDLMETLDSMVSIYFGRSSGKLWVGSIK</sequence>
<dbReference type="InterPro" id="IPR056681">
    <property type="entry name" value="DUF7779"/>
</dbReference>
<dbReference type="InterPro" id="IPR019734">
    <property type="entry name" value="TPR_rpt"/>
</dbReference>
<dbReference type="Proteomes" id="UP000184383">
    <property type="component" value="Unassembled WGS sequence"/>
</dbReference>
<dbReference type="SUPFAM" id="SSF48452">
    <property type="entry name" value="TPR-like"/>
    <property type="match status" value="1"/>
</dbReference>
<name>A0A1L9RSQ5_ASPWE</name>
<dbReference type="GeneID" id="63754790"/>
<evidence type="ECO:0000313" key="5">
    <source>
        <dbReference type="EMBL" id="OJJ37878.1"/>
    </source>
</evidence>
<feature type="domain" description="DUF7779" evidence="4">
    <location>
        <begin position="480"/>
        <end position="559"/>
    </location>
</feature>
<dbReference type="EMBL" id="KV878211">
    <property type="protein sequence ID" value="OJJ37878.1"/>
    <property type="molecule type" value="Genomic_DNA"/>
</dbReference>
<keyword evidence="6" id="KW-1185">Reference proteome</keyword>
<evidence type="ECO:0000313" key="6">
    <source>
        <dbReference type="Proteomes" id="UP000184383"/>
    </source>
</evidence>